<dbReference type="InParanoid" id="K3WES4"/>
<sequence length="88" mass="9749">MVEEEPGGAGNETSNRFQRLPLYAVRQPPLVQPLEISPFAERTFEKYGLRDLGHEWVTLFQTIGGISGGYSKSMKLQIPDTILLSPSG</sequence>
<evidence type="ECO:0000313" key="1">
    <source>
        <dbReference type="EnsemblProtists" id="PYU1_T003465"/>
    </source>
</evidence>
<evidence type="ECO:0000313" key="2">
    <source>
        <dbReference type="Proteomes" id="UP000019132"/>
    </source>
</evidence>
<keyword evidence="2" id="KW-1185">Reference proteome</keyword>
<reference evidence="1" key="3">
    <citation type="submission" date="2015-02" db="UniProtKB">
        <authorList>
            <consortium name="EnsemblProtists"/>
        </authorList>
    </citation>
    <scope>IDENTIFICATION</scope>
    <source>
        <strain evidence="1">DAOM BR144</strain>
    </source>
</reference>
<reference evidence="2" key="1">
    <citation type="journal article" date="2010" name="Genome Biol.">
        <title>Genome sequence of the necrotrophic plant pathogen Pythium ultimum reveals original pathogenicity mechanisms and effector repertoire.</title>
        <authorList>
            <person name="Levesque C.A."/>
            <person name="Brouwer H."/>
            <person name="Cano L."/>
            <person name="Hamilton J.P."/>
            <person name="Holt C."/>
            <person name="Huitema E."/>
            <person name="Raffaele S."/>
            <person name="Robideau G.P."/>
            <person name="Thines M."/>
            <person name="Win J."/>
            <person name="Zerillo M.M."/>
            <person name="Beakes G.W."/>
            <person name="Boore J.L."/>
            <person name="Busam D."/>
            <person name="Dumas B."/>
            <person name="Ferriera S."/>
            <person name="Fuerstenberg S.I."/>
            <person name="Gachon C.M."/>
            <person name="Gaulin E."/>
            <person name="Govers F."/>
            <person name="Grenville-Briggs L."/>
            <person name="Horner N."/>
            <person name="Hostetler J."/>
            <person name="Jiang R.H."/>
            <person name="Johnson J."/>
            <person name="Krajaejun T."/>
            <person name="Lin H."/>
            <person name="Meijer H.J."/>
            <person name="Moore B."/>
            <person name="Morris P."/>
            <person name="Phuntmart V."/>
            <person name="Puiu D."/>
            <person name="Shetty J."/>
            <person name="Stajich J.E."/>
            <person name="Tripathy S."/>
            <person name="Wawra S."/>
            <person name="van West P."/>
            <person name="Whitty B.R."/>
            <person name="Coutinho P.M."/>
            <person name="Henrissat B."/>
            <person name="Martin F."/>
            <person name="Thomas P.D."/>
            <person name="Tyler B.M."/>
            <person name="De Vries R.P."/>
            <person name="Kamoun S."/>
            <person name="Yandell M."/>
            <person name="Tisserat N."/>
            <person name="Buell C.R."/>
        </authorList>
    </citation>
    <scope>NUCLEOTIDE SEQUENCE</scope>
    <source>
        <strain evidence="2">DAOM:BR144</strain>
    </source>
</reference>
<protein>
    <submittedName>
        <fullName evidence="1">Uncharacterized protein</fullName>
    </submittedName>
</protein>
<accession>K3WES4</accession>
<dbReference type="HOGENOM" id="CLU_2473905_0_0_1"/>
<dbReference type="Proteomes" id="UP000019132">
    <property type="component" value="Unassembled WGS sequence"/>
</dbReference>
<dbReference type="EMBL" id="GL376603">
    <property type="status" value="NOT_ANNOTATED_CDS"/>
    <property type="molecule type" value="Genomic_DNA"/>
</dbReference>
<reference evidence="2" key="2">
    <citation type="submission" date="2010-04" db="EMBL/GenBank/DDBJ databases">
        <authorList>
            <person name="Buell R."/>
            <person name="Hamilton J."/>
            <person name="Hostetler J."/>
        </authorList>
    </citation>
    <scope>NUCLEOTIDE SEQUENCE [LARGE SCALE GENOMIC DNA]</scope>
    <source>
        <strain evidence="2">DAOM:BR144</strain>
    </source>
</reference>
<dbReference type="EnsemblProtists" id="PYU1_T003465">
    <property type="protein sequence ID" value="PYU1_T003465"/>
    <property type="gene ID" value="PYU1_G003455"/>
</dbReference>
<organism evidence="1 2">
    <name type="scientific">Globisporangium ultimum (strain ATCC 200006 / CBS 805.95 / DAOM BR144)</name>
    <name type="common">Pythium ultimum</name>
    <dbReference type="NCBI Taxonomy" id="431595"/>
    <lineage>
        <taxon>Eukaryota</taxon>
        <taxon>Sar</taxon>
        <taxon>Stramenopiles</taxon>
        <taxon>Oomycota</taxon>
        <taxon>Peronosporomycetes</taxon>
        <taxon>Pythiales</taxon>
        <taxon>Pythiaceae</taxon>
        <taxon>Globisporangium</taxon>
    </lineage>
</organism>
<proteinExistence type="predicted"/>
<dbReference type="VEuPathDB" id="FungiDB:PYU1_G003455"/>
<name>K3WES4_GLOUD</name>
<dbReference type="AlphaFoldDB" id="K3WES4"/>